<feature type="domain" description="Glycosyltransferase 2-like" evidence="1">
    <location>
        <begin position="34"/>
        <end position="140"/>
    </location>
</feature>
<accession>M1Z3X0</accession>
<name>M1Z3X0_9FIRM</name>
<dbReference type="PANTHER" id="PTHR22916:SF3">
    <property type="entry name" value="UDP-GLCNAC:BETAGAL BETA-1,3-N-ACETYLGLUCOSAMINYLTRANSFERASE-LIKE PROTEIN 1"/>
    <property type="match status" value="1"/>
</dbReference>
<dbReference type="HOGENOM" id="CLU_1101404_0_0_9"/>
<dbReference type="GO" id="GO:0016758">
    <property type="term" value="F:hexosyltransferase activity"/>
    <property type="evidence" value="ECO:0007669"/>
    <property type="project" value="UniProtKB-ARBA"/>
</dbReference>
<dbReference type="SUPFAM" id="SSF53448">
    <property type="entry name" value="Nucleotide-diphospho-sugar transferases"/>
    <property type="match status" value="1"/>
</dbReference>
<protein>
    <submittedName>
        <fullName evidence="2">Glycosyltransferase</fullName>
    </submittedName>
</protein>
<dbReference type="Pfam" id="PF00535">
    <property type="entry name" value="Glycos_transf_2"/>
    <property type="match status" value="1"/>
</dbReference>
<gene>
    <name evidence="2" type="ORF">CUESP1_1872</name>
</gene>
<dbReference type="RefSeq" id="WP_005587910.1">
    <property type="nucleotide sequence ID" value="NZ_LT669839.1"/>
</dbReference>
<sequence length="261" mass="30808">MKSSYKNSYKDYIYNFIKKRLEEKKLKSLGGVSIITCTNKADTLDNILANFIRQDYWKKELIIIINKDSIDLEKWSNIIEEHEGVKIFKLSEKISLGKCLNFAVDKCQYPIIAKFDDDDYYGPKYISSTVKYFESTNAKVLGKAANFVYFVEKNILAIRTPNQENRYVRFANGSTLVFKKEIFDKVKFRNMSLAEDVYFCQDCIKNNILIYSTDKYHHVYFRHPLKKNHTWKITDDEFMDKYCKVIGKVEDYISYANNTVD</sequence>
<dbReference type="OrthoDB" id="6713581at2"/>
<keyword evidence="2" id="KW-0808">Transferase</keyword>
<evidence type="ECO:0000313" key="3">
    <source>
        <dbReference type="Proteomes" id="UP000245423"/>
    </source>
</evidence>
<dbReference type="AlphaFoldDB" id="M1Z3X0"/>
<evidence type="ECO:0000313" key="2">
    <source>
        <dbReference type="EMBL" id="SHD77232.1"/>
    </source>
</evidence>
<reference evidence="2 3" key="1">
    <citation type="submission" date="2016-11" db="EMBL/GenBank/DDBJ databases">
        <authorList>
            <person name="Manzoor S."/>
        </authorList>
    </citation>
    <scope>NUCLEOTIDE SEQUENCE [LARGE SCALE GENOMIC DNA]</scope>
    <source>
        <strain evidence="2">Clostridium ultunense strain Esp</strain>
    </source>
</reference>
<evidence type="ECO:0000259" key="1">
    <source>
        <dbReference type="Pfam" id="PF00535"/>
    </source>
</evidence>
<dbReference type="InterPro" id="IPR029044">
    <property type="entry name" value="Nucleotide-diphossugar_trans"/>
</dbReference>
<dbReference type="Proteomes" id="UP000245423">
    <property type="component" value="Chromosome 1"/>
</dbReference>
<dbReference type="EMBL" id="LT669839">
    <property type="protein sequence ID" value="SHD77232.1"/>
    <property type="molecule type" value="Genomic_DNA"/>
</dbReference>
<dbReference type="PANTHER" id="PTHR22916">
    <property type="entry name" value="GLYCOSYLTRANSFERASE"/>
    <property type="match status" value="1"/>
</dbReference>
<dbReference type="InterPro" id="IPR001173">
    <property type="entry name" value="Glyco_trans_2-like"/>
</dbReference>
<keyword evidence="3" id="KW-1185">Reference proteome</keyword>
<organism evidence="2 3">
    <name type="scientific">[Clostridium] ultunense Esp</name>
    <dbReference type="NCBI Taxonomy" id="1288971"/>
    <lineage>
        <taxon>Bacteria</taxon>
        <taxon>Bacillati</taxon>
        <taxon>Bacillota</taxon>
        <taxon>Tissierellia</taxon>
        <taxon>Tissierellales</taxon>
        <taxon>Tepidimicrobiaceae</taxon>
        <taxon>Schnuerera</taxon>
    </lineage>
</organism>
<proteinExistence type="predicted"/>
<dbReference type="Gene3D" id="3.90.550.10">
    <property type="entry name" value="Spore Coat Polysaccharide Biosynthesis Protein SpsA, Chain A"/>
    <property type="match status" value="1"/>
</dbReference>